<keyword evidence="2" id="KW-1185">Reference proteome</keyword>
<dbReference type="EMBL" id="JAULSU010000006">
    <property type="protein sequence ID" value="KAK0614402.1"/>
    <property type="molecule type" value="Genomic_DNA"/>
</dbReference>
<sequence>MESLPTTLHISALLETPKATSSDLFCGRLYHLLYAWGKLNYTATPPVQRIAALGCNVSYEAVDVSTAFTILTLDELSLHSPPPPVESTVRVSQGIAGTELRDLGRGSNANSQARIYRNRAEPYTGSVTDLLDDFFSTLATSRWAVLRGSLGDASQDAAVAEAIRFQHGIIAAQLLAGNRQPAEKSNATLADPQPRQTEGDLGVCGAVEAL</sequence>
<dbReference type="AlphaFoldDB" id="A0AA39WFF3"/>
<gene>
    <name evidence="1" type="ORF">B0T14DRAFT_528457</name>
</gene>
<reference evidence="1" key="1">
    <citation type="submission" date="2023-06" db="EMBL/GenBank/DDBJ databases">
        <title>Genome-scale phylogeny and comparative genomics of the fungal order Sordariales.</title>
        <authorList>
            <consortium name="Lawrence Berkeley National Laboratory"/>
            <person name="Hensen N."/>
            <person name="Bonometti L."/>
            <person name="Westerberg I."/>
            <person name="Brannstrom I.O."/>
            <person name="Guillou S."/>
            <person name="Cros-Aarteil S."/>
            <person name="Calhoun S."/>
            <person name="Haridas S."/>
            <person name="Kuo A."/>
            <person name="Mondo S."/>
            <person name="Pangilinan J."/>
            <person name="Riley R."/>
            <person name="Labutti K."/>
            <person name="Andreopoulos B."/>
            <person name="Lipzen A."/>
            <person name="Chen C."/>
            <person name="Yanf M."/>
            <person name="Daum C."/>
            <person name="Ng V."/>
            <person name="Clum A."/>
            <person name="Steindorff A."/>
            <person name="Ohm R."/>
            <person name="Martin F."/>
            <person name="Silar P."/>
            <person name="Natvig D."/>
            <person name="Lalanne C."/>
            <person name="Gautier V."/>
            <person name="Ament-Velasquez S.L."/>
            <person name="Kruys A."/>
            <person name="Hutchinson M.I."/>
            <person name="Powell A.J."/>
            <person name="Barry K."/>
            <person name="Miller A.N."/>
            <person name="Grigoriev I.V."/>
            <person name="Debuchy R."/>
            <person name="Gladieux P."/>
            <person name="Thoren M.H."/>
            <person name="Johannesson H."/>
        </authorList>
    </citation>
    <scope>NUCLEOTIDE SEQUENCE</scope>
    <source>
        <strain evidence="1">CBS 606.72</strain>
    </source>
</reference>
<evidence type="ECO:0000313" key="1">
    <source>
        <dbReference type="EMBL" id="KAK0614402.1"/>
    </source>
</evidence>
<organism evidence="1 2">
    <name type="scientific">Immersiella caudata</name>
    <dbReference type="NCBI Taxonomy" id="314043"/>
    <lineage>
        <taxon>Eukaryota</taxon>
        <taxon>Fungi</taxon>
        <taxon>Dikarya</taxon>
        <taxon>Ascomycota</taxon>
        <taxon>Pezizomycotina</taxon>
        <taxon>Sordariomycetes</taxon>
        <taxon>Sordariomycetidae</taxon>
        <taxon>Sordariales</taxon>
        <taxon>Lasiosphaeriaceae</taxon>
        <taxon>Immersiella</taxon>
    </lineage>
</organism>
<dbReference type="Proteomes" id="UP001175000">
    <property type="component" value="Unassembled WGS sequence"/>
</dbReference>
<name>A0AA39WFF3_9PEZI</name>
<proteinExistence type="predicted"/>
<comment type="caution">
    <text evidence="1">The sequence shown here is derived from an EMBL/GenBank/DDBJ whole genome shotgun (WGS) entry which is preliminary data.</text>
</comment>
<evidence type="ECO:0000313" key="2">
    <source>
        <dbReference type="Proteomes" id="UP001175000"/>
    </source>
</evidence>
<accession>A0AA39WFF3</accession>
<protein>
    <submittedName>
        <fullName evidence="1">Uncharacterized protein</fullName>
    </submittedName>
</protein>